<dbReference type="RefSeq" id="WP_058444909.1">
    <property type="nucleotide sequence ID" value="NZ_CAAAHT010000066.1"/>
</dbReference>
<evidence type="ECO:0000313" key="1">
    <source>
        <dbReference type="EMBL" id="KTD01271.1"/>
    </source>
</evidence>
<reference evidence="1 3" key="1">
    <citation type="submission" date="2015-11" db="EMBL/GenBank/DDBJ databases">
        <title>Genomic analysis of 38 Legionella species identifies large and diverse effector repertoires.</title>
        <authorList>
            <person name="Burstein D."/>
            <person name="Amaro F."/>
            <person name="Zusman T."/>
            <person name="Lifshitz Z."/>
            <person name="Cohen O."/>
            <person name="Gilbert J.A."/>
            <person name="Pupko T."/>
            <person name="Shuman H.A."/>
            <person name="Segal G."/>
        </authorList>
    </citation>
    <scope>NUCLEOTIDE SEQUENCE [LARGE SCALE GENOMIC DNA]</scope>
    <source>
        <strain evidence="1 3">WO-44C</strain>
    </source>
</reference>
<name>A0A0W0U0U3_9GAMM</name>
<organism evidence="1 3">
    <name type="scientific">Legionella feeleii</name>
    <dbReference type="NCBI Taxonomy" id="453"/>
    <lineage>
        <taxon>Bacteria</taxon>
        <taxon>Pseudomonadati</taxon>
        <taxon>Pseudomonadota</taxon>
        <taxon>Gammaproteobacteria</taxon>
        <taxon>Legionellales</taxon>
        <taxon>Legionellaceae</taxon>
        <taxon>Legionella</taxon>
    </lineage>
</organism>
<keyword evidence="3" id="KW-1185">Reference proteome</keyword>
<dbReference type="PATRIC" id="fig|453.4.peg.1304"/>
<dbReference type="OrthoDB" id="9885077at2"/>
<proteinExistence type="predicted"/>
<dbReference type="Proteomes" id="UP000251942">
    <property type="component" value="Unassembled WGS sequence"/>
</dbReference>
<gene>
    <name evidence="1" type="ORF">Lfee_1210</name>
    <name evidence="2" type="ORF">NCTC12022_00339</name>
</gene>
<evidence type="ECO:0000313" key="4">
    <source>
        <dbReference type="Proteomes" id="UP000251942"/>
    </source>
</evidence>
<protein>
    <submittedName>
        <fullName evidence="1">Uncharacterized protein</fullName>
    </submittedName>
</protein>
<dbReference type="EMBL" id="UASS01000001">
    <property type="protein sequence ID" value="SPX59516.1"/>
    <property type="molecule type" value="Genomic_DNA"/>
</dbReference>
<dbReference type="AlphaFoldDB" id="A0A0W0U0U3"/>
<sequence>MQQKVEIVEGSLNECVNSQRNARKRILASIAQNGLIPPTTDSNTHLLLSADGHISSRISYNLVQLAKSKGNNFSKICDYAIQDPHCGMIGITLERNYTIKAKDVTELTPILAPRLLNSILFIVVGEQLKTRRSQYSGDVSEQELEGSIGRGAIQAIIVPNFLYAEVVNLYKDVTIIPVDTVNCTIKLSKHVVKNIQLENTDAIDREIDKKFPLMKLQHPDFYADKRQLLQLVEFEMTMPDYSAGLLQYIENSIKKYGNSHFFGLHLTRLPTQHDVSMLLQKKENSPEEMITNDRQNENKVESQIANEIAVTPAIPQIDLFSLNFLTRMAQKTTADPALSDEEPTAYTFP</sequence>
<accession>A0A0W0U0U3</accession>
<evidence type="ECO:0000313" key="3">
    <source>
        <dbReference type="Proteomes" id="UP000054698"/>
    </source>
</evidence>
<dbReference type="EMBL" id="LNYB01000032">
    <property type="protein sequence ID" value="KTD01271.1"/>
    <property type="molecule type" value="Genomic_DNA"/>
</dbReference>
<evidence type="ECO:0000313" key="2">
    <source>
        <dbReference type="EMBL" id="SPX59516.1"/>
    </source>
</evidence>
<reference evidence="2 4" key="2">
    <citation type="submission" date="2018-06" db="EMBL/GenBank/DDBJ databases">
        <authorList>
            <consortium name="Pathogen Informatics"/>
            <person name="Doyle S."/>
        </authorList>
    </citation>
    <scope>NUCLEOTIDE SEQUENCE [LARGE SCALE GENOMIC DNA]</scope>
    <source>
        <strain evidence="2 4">NCTC12022</strain>
    </source>
</reference>
<dbReference type="Proteomes" id="UP000054698">
    <property type="component" value="Unassembled WGS sequence"/>
</dbReference>